<comment type="caution">
    <text evidence="3">The sequence shown here is derived from an EMBL/GenBank/DDBJ whole genome shotgun (WGS) entry which is preliminary data.</text>
</comment>
<proteinExistence type="predicted"/>
<feature type="transmembrane region" description="Helical" evidence="2">
    <location>
        <begin position="12"/>
        <end position="34"/>
    </location>
</feature>
<feature type="compositionally biased region" description="Polar residues" evidence="1">
    <location>
        <begin position="129"/>
        <end position="148"/>
    </location>
</feature>
<dbReference type="AlphaFoldDB" id="A0A7C3PU58"/>
<reference evidence="3" key="1">
    <citation type="journal article" date="2020" name="mSystems">
        <title>Genome- and Community-Level Interaction Insights into Carbon Utilization and Element Cycling Functions of Hydrothermarchaeota in Hydrothermal Sediment.</title>
        <authorList>
            <person name="Zhou Z."/>
            <person name="Liu Y."/>
            <person name="Xu W."/>
            <person name="Pan J."/>
            <person name="Luo Z.H."/>
            <person name="Li M."/>
        </authorList>
    </citation>
    <scope>NUCLEOTIDE SEQUENCE [LARGE SCALE GENOMIC DNA]</scope>
    <source>
        <strain evidence="3">SpSt-418</strain>
    </source>
</reference>
<keyword evidence="2" id="KW-0812">Transmembrane</keyword>
<protein>
    <submittedName>
        <fullName evidence="3">Uncharacterized protein</fullName>
    </submittedName>
</protein>
<dbReference type="EMBL" id="DSRU01000396">
    <property type="protein sequence ID" value="HFN01302.1"/>
    <property type="molecule type" value="Genomic_DNA"/>
</dbReference>
<feature type="compositionally biased region" description="Low complexity" evidence="1">
    <location>
        <begin position="75"/>
        <end position="93"/>
    </location>
</feature>
<evidence type="ECO:0000256" key="2">
    <source>
        <dbReference type="SAM" id="Phobius"/>
    </source>
</evidence>
<keyword evidence="2" id="KW-1133">Transmembrane helix</keyword>
<feature type="compositionally biased region" description="Polar residues" evidence="1">
    <location>
        <begin position="58"/>
        <end position="67"/>
    </location>
</feature>
<sequence length="273" mass="30040">MTNLFYPKDRLQGWYVSMLLVSLGVHAVVLVLPLPQQSQQQSQPLQPEPKTVKITSLVAPQQSSTATRPVPPRKPVAQPVQSSVQPKQKQVAQTKTTERVQLPIQAIATPLSTPSPTRPATPTPSPNSNQVPAKQETTPTLQTAAPGSVTQLFGDLASRDRRSESSDISVTPNLFTNPDLFFELASLPAQPQLKPEILRATWIAAKTPTQVYVEILVVQGQSNNFQVSERGIYSEGTVYEVKQGENTWYFNLVPTRQEGTAIVVWKRDPSTLL</sequence>
<feature type="region of interest" description="Disordered" evidence="1">
    <location>
        <begin position="58"/>
        <end position="148"/>
    </location>
</feature>
<name>A0A7C3PU58_9CYAN</name>
<evidence type="ECO:0000256" key="1">
    <source>
        <dbReference type="SAM" id="MobiDB-lite"/>
    </source>
</evidence>
<accession>A0A7C3PU58</accession>
<feature type="compositionally biased region" description="Pro residues" evidence="1">
    <location>
        <begin position="116"/>
        <end position="125"/>
    </location>
</feature>
<evidence type="ECO:0000313" key="3">
    <source>
        <dbReference type="EMBL" id="HFN01302.1"/>
    </source>
</evidence>
<gene>
    <name evidence="3" type="ORF">ENR64_26865</name>
</gene>
<keyword evidence="2" id="KW-0472">Membrane</keyword>
<organism evidence="3">
    <name type="scientific">Oscillatoriales cyanobacterium SpSt-418</name>
    <dbReference type="NCBI Taxonomy" id="2282169"/>
    <lineage>
        <taxon>Bacteria</taxon>
        <taxon>Bacillati</taxon>
        <taxon>Cyanobacteriota</taxon>
        <taxon>Cyanophyceae</taxon>
        <taxon>Oscillatoriophycideae</taxon>
        <taxon>Oscillatoriales</taxon>
    </lineage>
</organism>